<proteinExistence type="predicted"/>
<accession>A0A076FHS1</accession>
<dbReference type="KEGG" id="vg:20041680"/>
<dbReference type="GeneID" id="20041680"/>
<dbReference type="Proteomes" id="UP000028667">
    <property type="component" value="Segment"/>
</dbReference>
<dbReference type="EMBL" id="KJ645900">
    <property type="protein sequence ID" value="AII16976.1"/>
    <property type="molecule type" value="Genomic_DNA"/>
</dbReference>
<reference evidence="1 2" key="1">
    <citation type="journal article" date="2014" name="Virology">
        <title>Genome of brown tide virus (AaV), the little giant of the Megaviridae, elucidates NCLDV genome expansion and host-virus coevolution.</title>
        <authorList>
            <person name="Moniruzzaman M."/>
            <person name="LeCleir G.R."/>
            <person name="Brown C.M."/>
            <person name="Gobler C.J."/>
            <person name="Bidle K.D."/>
            <person name="Wilson W.H."/>
            <person name="Wilhelm S.W."/>
        </authorList>
    </citation>
    <scope>NUCLEOTIDE SEQUENCE [LARGE SCALE GENOMIC DNA]</scope>
    <source>
        <strain evidence="1">BtV-01</strain>
    </source>
</reference>
<protein>
    <submittedName>
        <fullName evidence="1">Uncharacterized protein</fullName>
    </submittedName>
</protein>
<gene>
    <name evidence="1" type="ORF">AaV_031</name>
</gene>
<organism evidence="1 2">
    <name type="scientific">Aureococcus anophagefferens virus</name>
    <dbReference type="NCBI Taxonomy" id="1474867"/>
    <lineage>
        <taxon>Viruses</taxon>
        <taxon>Varidnaviria</taxon>
        <taxon>Bamfordvirae</taxon>
        <taxon>Nucleocytoviricota</taxon>
        <taxon>Megaviricetes</taxon>
        <taxon>Imitervirales</taxon>
        <taxon>Schizomimiviridae</taxon>
        <taxon>Kratosvirus</taxon>
        <taxon>Kratosvirus quantuckense</taxon>
    </lineage>
</organism>
<keyword evidence="2" id="KW-1185">Reference proteome</keyword>
<dbReference type="RefSeq" id="YP_009052109.1">
    <property type="nucleotide sequence ID" value="NC_024697.1"/>
</dbReference>
<name>A0A076FHS1_9VIRU</name>
<evidence type="ECO:0000313" key="2">
    <source>
        <dbReference type="Proteomes" id="UP000028667"/>
    </source>
</evidence>
<evidence type="ECO:0000313" key="1">
    <source>
        <dbReference type="EMBL" id="AII16976.1"/>
    </source>
</evidence>
<sequence>MKCICSFLFFVYDLYMNTDFQKVLKHIRNLGSQNKFRAYSKKVDKFKIINNTKFQRSTFILDFKQIYYIIDEYSIIP</sequence>